<feature type="transmembrane region" description="Helical" evidence="1">
    <location>
        <begin position="34"/>
        <end position="57"/>
    </location>
</feature>
<sequence>VGMSNASVALTVYFDEVSPTPPITVTHKPEEDTFGVSIAVGLAAFACVLLVVLFVMINKYGRRSKFGMKDGLELLAVLLKCDSKQ</sequence>
<keyword evidence="1" id="KW-1133">Transmembrane helix</keyword>
<gene>
    <name evidence="2" type="ORF">CK820_G0032252</name>
</gene>
<protein>
    <submittedName>
        <fullName evidence="2">NTRK3 isoform 16</fullName>
    </submittedName>
</protein>
<evidence type="ECO:0000313" key="2">
    <source>
        <dbReference type="EMBL" id="PNI42712.1"/>
    </source>
</evidence>
<feature type="non-terminal residue" evidence="2">
    <location>
        <position position="1"/>
    </location>
</feature>
<keyword evidence="1" id="KW-0472">Membrane</keyword>
<proteinExistence type="predicted"/>
<dbReference type="Proteomes" id="UP000236370">
    <property type="component" value="Unassembled WGS sequence"/>
</dbReference>
<keyword evidence="1" id="KW-0812">Transmembrane</keyword>
<feature type="non-terminal residue" evidence="2">
    <location>
        <position position="85"/>
    </location>
</feature>
<reference evidence="2 3" key="1">
    <citation type="submission" date="2017-12" db="EMBL/GenBank/DDBJ databases">
        <title>High-resolution comparative analysis of great ape genomes.</title>
        <authorList>
            <person name="Pollen A."/>
            <person name="Hastie A."/>
            <person name="Hormozdiari F."/>
            <person name="Dougherty M."/>
            <person name="Liu R."/>
            <person name="Chaisson M."/>
            <person name="Hoppe E."/>
            <person name="Hill C."/>
            <person name="Pang A."/>
            <person name="Hillier L."/>
            <person name="Baker C."/>
            <person name="Armstrong J."/>
            <person name="Shendure J."/>
            <person name="Paten B."/>
            <person name="Wilson R."/>
            <person name="Chao H."/>
            <person name="Schneider V."/>
            <person name="Ventura M."/>
            <person name="Kronenberg Z."/>
            <person name="Murali S."/>
            <person name="Gordon D."/>
            <person name="Cantsilieris S."/>
            <person name="Munson K."/>
            <person name="Nelson B."/>
            <person name="Raja A."/>
            <person name="Underwood J."/>
            <person name="Diekhans M."/>
            <person name="Fiddes I."/>
            <person name="Haussler D."/>
            <person name="Eichler E."/>
        </authorList>
    </citation>
    <scope>NUCLEOTIDE SEQUENCE [LARGE SCALE GENOMIC DNA]</scope>
    <source>
        <strain evidence="2">Yerkes chimp pedigree #C0471</strain>
    </source>
</reference>
<evidence type="ECO:0000256" key="1">
    <source>
        <dbReference type="SAM" id="Phobius"/>
    </source>
</evidence>
<name>A0A2J8L617_PANTR</name>
<accession>A0A2J8L617</accession>
<organism evidence="2 3">
    <name type="scientific">Pan troglodytes</name>
    <name type="common">Chimpanzee</name>
    <dbReference type="NCBI Taxonomy" id="9598"/>
    <lineage>
        <taxon>Eukaryota</taxon>
        <taxon>Metazoa</taxon>
        <taxon>Chordata</taxon>
        <taxon>Craniata</taxon>
        <taxon>Vertebrata</taxon>
        <taxon>Euteleostomi</taxon>
        <taxon>Mammalia</taxon>
        <taxon>Eutheria</taxon>
        <taxon>Euarchontoglires</taxon>
        <taxon>Primates</taxon>
        <taxon>Haplorrhini</taxon>
        <taxon>Catarrhini</taxon>
        <taxon>Hominidae</taxon>
        <taxon>Pan</taxon>
    </lineage>
</organism>
<dbReference type="AlphaFoldDB" id="A0A2J8L617"/>
<comment type="caution">
    <text evidence="2">The sequence shown here is derived from an EMBL/GenBank/DDBJ whole genome shotgun (WGS) entry which is preliminary data.</text>
</comment>
<evidence type="ECO:0000313" key="3">
    <source>
        <dbReference type="Proteomes" id="UP000236370"/>
    </source>
</evidence>
<dbReference type="SMR" id="A0A2J8L617"/>
<dbReference type="EMBL" id="NBAG03000308">
    <property type="protein sequence ID" value="PNI42712.1"/>
    <property type="molecule type" value="Genomic_DNA"/>
</dbReference>